<dbReference type="InterPro" id="IPR048634">
    <property type="entry name" value="SecD_SecF_C"/>
</dbReference>
<name>A0A553NTP5_TIGCA</name>
<evidence type="ECO:0000256" key="11">
    <source>
        <dbReference type="SAM" id="Phobius"/>
    </source>
</evidence>
<evidence type="ECO:0000256" key="10">
    <source>
        <dbReference type="SAM" id="MobiDB-lite"/>
    </source>
</evidence>
<comment type="subcellular location">
    <subcellularLocation>
        <location evidence="1">Membrane</location>
        <topology evidence="1">Multi-pass membrane protein</topology>
    </subcellularLocation>
</comment>
<comment type="similarity">
    <text evidence="2">Belongs to the patched family.</text>
</comment>
<feature type="transmembrane region" description="Helical" evidence="11">
    <location>
        <begin position="742"/>
        <end position="759"/>
    </location>
</feature>
<dbReference type="GO" id="GO:0005886">
    <property type="term" value="C:plasma membrane"/>
    <property type="evidence" value="ECO:0007669"/>
    <property type="project" value="TreeGrafter"/>
</dbReference>
<sequence>MMFVFTLEERNVYVDEFTQLITKSYNTVIDFYSVQPVMFDILVKTVFQGQTSDSNSLKCMTKLDEDILMQYCMGNPDFEQLYFHDRMLLIHHNFPILFGFMWSVFCMPEFLTDYLGGLVRHLNHGANKKGKQLISPLQKSERTKLTQGVEKMTNESDPLRLVKNMHQIQDWVKATSDPSRDNVLIVLILKEMDFPNFDAEEGDVVLTDRFLSQILSDDVNDLIMAMSDKDFAEAAAEMKSMAQSFVLQHPDYRPFLNLFETMQYQAHGPKYETVFPSPWAPSLEMEQRHKEMFNKVQEYPKNQDGSQVDKILFMLTVLVSLMSVCLDHGAKDIRIENLQATYTMMLYRYLKQTMGTKAYAKLTDGLMIKFIHFLEEKEKSIFKTIALGLEEMTDLDLQDRETLVQKNSTAFFALIMSIYFNPGDFGRHLEEILMALDIALQSNDNPALTTAMETLEVIKMSNFQGLSFDTFYSNCPNKNVNLSKAQKNLMGKIQSALREIPNQPIDTIITCIVILNLIFASDGSSNLKDSKKVERIQNNQVFMLHRYLRSKFGDKARAKMGKLVMLMSYTQEAYSLHRQMPKDNQSVFRTEVWLDIMTINNQVVNLVHLKSGEGFQHLCVKRDNICLINDVLELFDYIQAIKSGTLVLDFPKMSNPVSGNDYFLPAHFGHVVLNPEETHLIDAFSMKLYYSLSAAPDQLNLSRTWEVEVANWAQSQNFTTIQIDVLHSQSLQQGLVANIDSAFNYLDVTVALVTLYITFNSMNSKFGLTMILVSLLGLLNTVLCMFFAFALTMKMGYDWQAINLASVFLLLGVGLDDTFVMLSSWRKSKHISYIPHRLSHCYQEAGVSITITSLTNIISFMIGALVPGFPCVEIFCVYAGSGLLAIYLGTLFIFGPGLAFLYSIQDGLLRKLPKLKKLELKCVTKLPTGNDMFQTYLGVPLTKSWTKVVVLIIWITYFTLAVIGSFNLGYGLEPKNLMRRDSRMFSYLQDHFIAFHHFAYRIQVIFYDELDYSDVKVQQEMFRVLDNIKSSPRMSNNSKIEENWLTSFLDSPFSPEEDDPPEQFIMNLKKFLVEFKSAPVSHNVKPFSSCMIVLAIISILMGILGGMFLADIKVDVISMINIIISIGFSVDFSAHITHHFISSVDMDPNERIKSSLEAFGMPIIQSALSTILGVMPLFFIDSYILQSFATMMTLVICLGTIHGLVFLPVGMCTFLLGMRYCHGKSVRECKPEILRMANLAFDPDETIRGVHDQTSPKSTRAEPDTDPSKCECDRESKLSTLYESVGNANESSVDSFGDNSTIYI</sequence>
<proteinExistence type="inferred from homology"/>
<keyword evidence="14" id="KW-1185">Reference proteome</keyword>
<feature type="transmembrane region" description="Helical" evidence="11">
    <location>
        <begin position="771"/>
        <end position="792"/>
    </location>
</feature>
<evidence type="ECO:0000256" key="6">
    <source>
        <dbReference type="ARBA" id="ARBA00023136"/>
    </source>
</evidence>
<feature type="region of interest" description="Disordered" evidence="10">
    <location>
        <begin position="1247"/>
        <end position="1271"/>
    </location>
</feature>
<dbReference type="Gene3D" id="1.10.565.10">
    <property type="entry name" value="Retinoid X Receptor"/>
    <property type="match status" value="1"/>
</dbReference>
<evidence type="ECO:0000256" key="9">
    <source>
        <dbReference type="ARBA" id="ARBA00023180"/>
    </source>
</evidence>
<reference evidence="13 14" key="1">
    <citation type="journal article" date="2018" name="Nat. Ecol. Evol.">
        <title>Genomic signatures of mitonuclear coevolution across populations of Tigriopus californicus.</title>
        <authorList>
            <person name="Barreto F.S."/>
            <person name="Watson E.T."/>
            <person name="Lima T.G."/>
            <person name="Willett C.S."/>
            <person name="Edmands S."/>
            <person name="Li W."/>
            <person name="Burton R.S."/>
        </authorList>
    </citation>
    <scope>NUCLEOTIDE SEQUENCE [LARGE SCALE GENOMIC DNA]</scope>
    <source>
        <strain evidence="13 14">San Diego</strain>
    </source>
</reference>
<keyword evidence="4 11" id="KW-1133">Transmembrane helix</keyword>
<dbReference type="SUPFAM" id="SSF82866">
    <property type="entry name" value="Multidrug efflux transporter AcrB transmembrane domain"/>
    <property type="match status" value="2"/>
</dbReference>
<feature type="compositionally biased region" description="Basic and acidic residues" evidence="10">
    <location>
        <begin position="1259"/>
        <end position="1271"/>
    </location>
</feature>
<feature type="transmembrane region" description="Helical" evidence="11">
    <location>
        <begin position="1192"/>
        <end position="1217"/>
    </location>
</feature>
<feature type="transmembrane region" description="Helical" evidence="11">
    <location>
        <begin position="1116"/>
        <end position="1137"/>
    </location>
</feature>
<dbReference type="InterPro" id="IPR035500">
    <property type="entry name" value="NHR-like_dom_sf"/>
</dbReference>
<dbReference type="InterPro" id="IPR000731">
    <property type="entry name" value="SSD"/>
</dbReference>
<dbReference type="GO" id="GO:0018996">
    <property type="term" value="P:molting cycle, collagen and cuticulin-based cuticle"/>
    <property type="evidence" value="ECO:0007669"/>
    <property type="project" value="TreeGrafter"/>
</dbReference>
<evidence type="ECO:0000313" key="14">
    <source>
        <dbReference type="Proteomes" id="UP000318571"/>
    </source>
</evidence>
<dbReference type="PANTHER" id="PTHR10796:SF92">
    <property type="entry name" value="PATCHED-RELATED, ISOFORM A"/>
    <property type="match status" value="1"/>
</dbReference>
<dbReference type="PROSITE" id="PS50156">
    <property type="entry name" value="SSD"/>
    <property type="match status" value="1"/>
</dbReference>
<dbReference type="Pfam" id="PF02460">
    <property type="entry name" value="Patched"/>
    <property type="match status" value="1"/>
</dbReference>
<keyword evidence="6 11" id="KW-0472">Membrane</keyword>
<dbReference type="Proteomes" id="UP000318571">
    <property type="component" value="Chromosome 1"/>
</dbReference>
<feature type="domain" description="SSD" evidence="12">
    <location>
        <begin position="740"/>
        <end position="900"/>
    </location>
</feature>
<comment type="caution">
    <text evidence="13">The sequence shown here is derived from an EMBL/GenBank/DDBJ whole genome shotgun (WGS) entry which is preliminary data.</text>
</comment>
<feature type="transmembrane region" description="Helical" evidence="11">
    <location>
        <begin position="845"/>
        <end position="866"/>
    </location>
</feature>
<keyword evidence="8" id="KW-0675">Receptor</keyword>
<evidence type="ECO:0000259" key="12">
    <source>
        <dbReference type="PROSITE" id="PS50156"/>
    </source>
</evidence>
<dbReference type="GO" id="GO:0006897">
    <property type="term" value="P:endocytosis"/>
    <property type="evidence" value="ECO:0007669"/>
    <property type="project" value="TreeGrafter"/>
</dbReference>
<protein>
    <recommendedName>
        <fullName evidence="12">SSD domain-containing protein</fullName>
    </recommendedName>
</protein>
<keyword evidence="3 11" id="KW-0812">Transmembrane</keyword>
<keyword evidence="7" id="KW-0804">Transcription</keyword>
<dbReference type="SUPFAM" id="SSF48508">
    <property type="entry name" value="Nuclear receptor ligand-binding domain"/>
    <property type="match status" value="1"/>
</dbReference>
<evidence type="ECO:0000256" key="8">
    <source>
        <dbReference type="ARBA" id="ARBA00023170"/>
    </source>
</evidence>
<keyword evidence="5" id="KW-0805">Transcription regulation</keyword>
<dbReference type="GO" id="GO:0030659">
    <property type="term" value="C:cytoplasmic vesicle membrane"/>
    <property type="evidence" value="ECO:0007669"/>
    <property type="project" value="TreeGrafter"/>
</dbReference>
<dbReference type="InterPro" id="IPR003392">
    <property type="entry name" value="PTHD_SSD"/>
</dbReference>
<feature type="transmembrane region" description="Helical" evidence="11">
    <location>
        <begin position="804"/>
        <end position="825"/>
    </location>
</feature>
<dbReference type="Gene3D" id="1.20.1640.10">
    <property type="entry name" value="Multidrug efflux transporter AcrB transmembrane domain"/>
    <property type="match status" value="2"/>
</dbReference>
<feature type="transmembrane region" description="Helical" evidence="11">
    <location>
        <begin position="948"/>
        <end position="970"/>
    </location>
</feature>
<evidence type="ECO:0000256" key="7">
    <source>
        <dbReference type="ARBA" id="ARBA00023163"/>
    </source>
</evidence>
<feature type="transmembrane region" description="Helical" evidence="11">
    <location>
        <begin position="1158"/>
        <end position="1180"/>
    </location>
</feature>
<gene>
    <name evidence="13" type="ORF">TCAL_04674</name>
</gene>
<evidence type="ECO:0000313" key="13">
    <source>
        <dbReference type="EMBL" id="TRY68800.1"/>
    </source>
</evidence>
<dbReference type="PANTHER" id="PTHR10796">
    <property type="entry name" value="PATCHED-RELATED"/>
    <property type="match status" value="1"/>
</dbReference>
<feature type="transmembrane region" description="Helical" evidence="11">
    <location>
        <begin position="878"/>
        <end position="904"/>
    </location>
</feature>
<dbReference type="EMBL" id="VCGU01000010">
    <property type="protein sequence ID" value="TRY68800.1"/>
    <property type="molecule type" value="Genomic_DNA"/>
</dbReference>
<keyword evidence="9" id="KW-0325">Glycoprotein</keyword>
<evidence type="ECO:0000256" key="5">
    <source>
        <dbReference type="ARBA" id="ARBA00023015"/>
    </source>
</evidence>
<evidence type="ECO:0000256" key="3">
    <source>
        <dbReference type="ARBA" id="ARBA00022692"/>
    </source>
</evidence>
<evidence type="ECO:0000256" key="1">
    <source>
        <dbReference type="ARBA" id="ARBA00004141"/>
    </source>
</evidence>
<feature type="transmembrane region" description="Helical" evidence="11">
    <location>
        <begin position="1091"/>
        <end position="1110"/>
    </location>
</feature>
<evidence type="ECO:0000256" key="4">
    <source>
        <dbReference type="ARBA" id="ARBA00022989"/>
    </source>
</evidence>
<dbReference type="Pfam" id="PF02355">
    <property type="entry name" value="SecD_SecF_C"/>
    <property type="match status" value="1"/>
</dbReference>
<accession>A0A553NTP5</accession>
<dbReference type="InterPro" id="IPR051697">
    <property type="entry name" value="Patched_domain-protein"/>
</dbReference>
<evidence type="ECO:0000256" key="2">
    <source>
        <dbReference type="ARBA" id="ARBA00005585"/>
    </source>
</evidence>
<organism evidence="13 14">
    <name type="scientific">Tigriopus californicus</name>
    <name type="common">Marine copepod</name>
    <dbReference type="NCBI Taxonomy" id="6832"/>
    <lineage>
        <taxon>Eukaryota</taxon>
        <taxon>Metazoa</taxon>
        <taxon>Ecdysozoa</taxon>
        <taxon>Arthropoda</taxon>
        <taxon>Crustacea</taxon>
        <taxon>Multicrustacea</taxon>
        <taxon>Hexanauplia</taxon>
        <taxon>Copepoda</taxon>
        <taxon>Harpacticoida</taxon>
        <taxon>Harpacticidae</taxon>
        <taxon>Tigriopus</taxon>
    </lineage>
</organism>